<reference evidence="1" key="1">
    <citation type="submission" date="2020-02" db="EMBL/GenBank/DDBJ databases">
        <authorList>
            <person name="Enbody D E."/>
            <person name="Pettersson E M."/>
        </authorList>
    </citation>
    <scope>NUCLEOTIDE SEQUENCE [LARGE SCALE GENOMIC DNA]</scope>
</reference>
<reference evidence="1" key="2">
    <citation type="submission" date="2025-08" db="UniProtKB">
        <authorList>
            <consortium name="Ensembl"/>
        </authorList>
    </citation>
    <scope>IDENTIFICATION</scope>
</reference>
<evidence type="ECO:0000313" key="1">
    <source>
        <dbReference type="Ensembl" id="ENSCPVP00000023695.1"/>
    </source>
</evidence>
<sequence>MIFIKNITERLQCGPAGLLGAHPGLPACSHSPQQRVQFSCQAEIHICILIISEPLQILKLRETKANIFQ</sequence>
<name>A0A8U8BEX7_GEOPR</name>
<proteinExistence type="predicted"/>
<protein>
    <submittedName>
        <fullName evidence="1">Uncharacterized protein</fullName>
    </submittedName>
</protein>
<dbReference type="AlphaFoldDB" id="A0A8U8BEX7"/>
<evidence type="ECO:0000313" key="2">
    <source>
        <dbReference type="Proteomes" id="UP000694382"/>
    </source>
</evidence>
<keyword evidence="2" id="KW-1185">Reference proteome</keyword>
<reference evidence="1" key="3">
    <citation type="submission" date="2025-09" db="UniProtKB">
        <authorList>
            <consortium name="Ensembl"/>
        </authorList>
    </citation>
    <scope>IDENTIFICATION</scope>
</reference>
<organism evidence="1 2">
    <name type="scientific">Geospiza parvula</name>
    <name type="common">Small tree-finch</name>
    <name type="synonym">Camarhynchus parvulus</name>
    <dbReference type="NCBI Taxonomy" id="87175"/>
    <lineage>
        <taxon>Eukaryota</taxon>
        <taxon>Metazoa</taxon>
        <taxon>Chordata</taxon>
        <taxon>Craniata</taxon>
        <taxon>Vertebrata</taxon>
        <taxon>Euteleostomi</taxon>
        <taxon>Archelosauria</taxon>
        <taxon>Archosauria</taxon>
        <taxon>Dinosauria</taxon>
        <taxon>Saurischia</taxon>
        <taxon>Theropoda</taxon>
        <taxon>Coelurosauria</taxon>
        <taxon>Aves</taxon>
        <taxon>Neognathae</taxon>
        <taxon>Neoaves</taxon>
        <taxon>Telluraves</taxon>
        <taxon>Australaves</taxon>
        <taxon>Passeriformes</taxon>
        <taxon>Thraupidae</taxon>
        <taxon>Camarhynchus</taxon>
    </lineage>
</organism>
<dbReference type="Proteomes" id="UP000694382">
    <property type="component" value="Chromosome 2"/>
</dbReference>
<accession>A0A8U8BEX7</accession>
<dbReference type="Ensembl" id="ENSCPVT00000027843.1">
    <property type="protein sequence ID" value="ENSCPVP00000023695.1"/>
    <property type="gene ID" value="ENSCPVG00000017287.1"/>
</dbReference>